<gene>
    <name evidence="2" type="ORF">V8247_01785</name>
</gene>
<sequence>MLEGLFGFFFASIFGLISFFLSLVIYFLPSFIAFASKRRNALAIFLLNFLLGWTFIGWVVALVWSVKK</sequence>
<accession>A0ABZ2JBJ3</accession>
<evidence type="ECO:0000313" key="3">
    <source>
        <dbReference type="Proteomes" id="UP001375370"/>
    </source>
</evidence>
<dbReference type="RefSeq" id="WP_338738179.1">
    <property type="nucleotide sequence ID" value="NZ_CP146612.1"/>
</dbReference>
<keyword evidence="3" id="KW-1185">Reference proteome</keyword>
<keyword evidence="1" id="KW-0812">Transmembrane</keyword>
<name>A0ABZ2JBJ3_9CHLR</name>
<reference evidence="2 3" key="1">
    <citation type="submission" date="2024-03" db="EMBL/GenBank/DDBJ databases">
        <title>A Dehalogenimonas Isolated from Estuarine Sediments Dihaloeliminates Chlorinated Alkanes.</title>
        <authorList>
            <person name="Yang Y."/>
            <person name="Wang H."/>
        </authorList>
    </citation>
    <scope>NUCLEOTIDE SEQUENCE [LARGE SCALE GENOMIC DNA]</scope>
    <source>
        <strain evidence="2 3">W</strain>
    </source>
</reference>
<protein>
    <submittedName>
        <fullName evidence="2">Superinfection immunity protein</fullName>
    </submittedName>
</protein>
<evidence type="ECO:0000313" key="2">
    <source>
        <dbReference type="EMBL" id="WWX25725.1"/>
    </source>
</evidence>
<organism evidence="2 3">
    <name type="scientific">Candidatus Dehalogenimonas loeffleri</name>
    <dbReference type="NCBI Taxonomy" id="3127115"/>
    <lineage>
        <taxon>Bacteria</taxon>
        <taxon>Bacillati</taxon>
        <taxon>Chloroflexota</taxon>
        <taxon>Dehalococcoidia</taxon>
        <taxon>Dehalococcoidales</taxon>
        <taxon>Dehalococcoidaceae</taxon>
        <taxon>Dehalogenimonas</taxon>
    </lineage>
</organism>
<feature type="transmembrane region" description="Helical" evidence="1">
    <location>
        <begin position="6"/>
        <end position="29"/>
    </location>
</feature>
<keyword evidence="1" id="KW-0472">Membrane</keyword>
<dbReference type="Pfam" id="PF14373">
    <property type="entry name" value="Imm_superinfect"/>
    <property type="match status" value="1"/>
</dbReference>
<dbReference type="EMBL" id="CP146612">
    <property type="protein sequence ID" value="WWX25725.1"/>
    <property type="molecule type" value="Genomic_DNA"/>
</dbReference>
<dbReference type="InterPro" id="IPR016410">
    <property type="entry name" value="Phage_imm"/>
</dbReference>
<keyword evidence="1" id="KW-1133">Transmembrane helix</keyword>
<proteinExistence type="predicted"/>
<feature type="transmembrane region" description="Helical" evidence="1">
    <location>
        <begin position="41"/>
        <end position="64"/>
    </location>
</feature>
<evidence type="ECO:0000256" key="1">
    <source>
        <dbReference type="SAM" id="Phobius"/>
    </source>
</evidence>
<dbReference type="Proteomes" id="UP001375370">
    <property type="component" value="Chromosome"/>
</dbReference>